<dbReference type="SUPFAM" id="SSF101898">
    <property type="entry name" value="NHL repeat"/>
    <property type="match status" value="1"/>
</dbReference>
<dbReference type="PANTHER" id="PTHR47197">
    <property type="entry name" value="PROTEIN NIRF"/>
    <property type="match status" value="1"/>
</dbReference>
<sequence length="269" mass="29744">MMVTKVPSRSFGNINLTLQMTINTKQDKFILGTYLLPDGRMVFSGGIFVNGTIIVLNANGSLSFEVHLPSSSFDVTYITEGNTLAVSSGGSSAQCIYIIDMENRKVKKTISVNDRIYGIKYNGTGLIHCGHTGIRMIDPNDETIRDIVRGKILSECYVTAYGDKLYHTNLNKNTVTCYDIKGNKKWAFENKIILQAPAGISVDNDGNIYVVGRKSNSLIMISPDGKRHRQLLSAKDGLSEPWSIHFSMERNMLIVANSRGGKAFLYSVN</sequence>
<organism evidence="1 2">
    <name type="scientific">Mytilus edulis</name>
    <name type="common">Blue mussel</name>
    <dbReference type="NCBI Taxonomy" id="6550"/>
    <lineage>
        <taxon>Eukaryota</taxon>
        <taxon>Metazoa</taxon>
        <taxon>Spiralia</taxon>
        <taxon>Lophotrochozoa</taxon>
        <taxon>Mollusca</taxon>
        <taxon>Bivalvia</taxon>
        <taxon>Autobranchia</taxon>
        <taxon>Pteriomorphia</taxon>
        <taxon>Mytilida</taxon>
        <taxon>Mytiloidea</taxon>
        <taxon>Mytilidae</taxon>
        <taxon>Mytilinae</taxon>
        <taxon>Mytilus</taxon>
    </lineage>
</organism>
<dbReference type="AlphaFoldDB" id="A0A8S3V2J0"/>
<reference evidence="1" key="1">
    <citation type="submission" date="2021-03" db="EMBL/GenBank/DDBJ databases">
        <authorList>
            <person name="Bekaert M."/>
        </authorList>
    </citation>
    <scope>NUCLEOTIDE SEQUENCE</scope>
</reference>
<dbReference type="Gene3D" id="2.120.10.30">
    <property type="entry name" value="TolB, C-terminal domain"/>
    <property type="match status" value="1"/>
</dbReference>
<evidence type="ECO:0000313" key="2">
    <source>
        <dbReference type="Proteomes" id="UP000683360"/>
    </source>
</evidence>
<dbReference type="EMBL" id="CAJPWZ010002960">
    <property type="protein sequence ID" value="CAG2249097.1"/>
    <property type="molecule type" value="Genomic_DNA"/>
</dbReference>
<dbReference type="OrthoDB" id="6095109at2759"/>
<evidence type="ECO:0000313" key="1">
    <source>
        <dbReference type="EMBL" id="CAG2249097.1"/>
    </source>
</evidence>
<keyword evidence="2" id="KW-1185">Reference proteome</keyword>
<proteinExistence type="predicted"/>
<gene>
    <name evidence="1" type="ORF">MEDL_60903</name>
</gene>
<name>A0A8S3V2J0_MYTED</name>
<dbReference type="InterPro" id="IPR051200">
    <property type="entry name" value="Host-pathogen_enzymatic-act"/>
</dbReference>
<dbReference type="Proteomes" id="UP000683360">
    <property type="component" value="Unassembled WGS sequence"/>
</dbReference>
<dbReference type="PANTHER" id="PTHR47197:SF3">
    <property type="entry name" value="DIHYDRO-HEME D1 DEHYDROGENASE"/>
    <property type="match status" value="1"/>
</dbReference>
<comment type="caution">
    <text evidence="1">The sequence shown here is derived from an EMBL/GenBank/DDBJ whole genome shotgun (WGS) entry which is preliminary data.</text>
</comment>
<protein>
    <submittedName>
        <fullName evidence="1">Uncharacterized protein</fullName>
    </submittedName>
</protein>
<dbReference type="InterPro" id="IPR011042">
    <property type="entry name" value="6-blade_b-propeller_TolB-like"/>
</dbReference>
<accession>A0A8S3V2J0</accession>